<dbReference type="GO" id="GO:0006808">
    <property type="term" value="P:regulation of nitrogen utilization"/>
    <property type="evidence" value="ECO:0007669"/>
    <property type="project" value="InterPro"/>
</dbReference>
<dbReference type="PROSITE" id="PS51343">
    <property type="entry name" value="PII_GLNB_DOM"/>
    <property type="match status" value="1"/>
</dbReference>
<dbReference type="GO" id="GO:0005829">
    <property type="term" value="C:cytosol"/>
    <property type="evidence" value="ECO:0007669"/>
    <property type="project" value="TreeGrafter"/>
</dbReference>
<dbReference type="EMBL" id="CP058649">
    <property type="protein sequence ID" value="QUI23714.1"/>
    <property type="molecule type" value="Genomic_DNA"/>
</dbReference>
<keyword evidence="3" id="KW-1185">Reference proteome</keyword>
<dbReference type="Gene3D" id="3.30.70.120">
    <property type="match status" value="1"/>
</dbReference>
<dbReference type="PANTHER" id="PTHR30115">
    <property type="entry name" value="NITROGEN REGULATORY PROTEIN P-II"/>
    <property type="match status" value="1"/>
</dbReference>
<dbReference type="SMART" id="SM00938">
    <property type="entry name" value="P-II"/>
    <property type="match status" value="1"/>
</dbReference>
<dbReference type="PANTHER" id="PTHR30115:SF11">
    <property type="entry name" value="NITROGEN REGULATORY PROTEIN P-II HOMOLOG"/>
    <property type="match status" value="1"/>
</dbReference>
<dbReference type="Pfam" id="PF00543">
    <property type="entry name" value="P-II"/>
    <property type="match status" value="1"/>
</dbReference>
<dbReference type="AlphaFoldDB" id="A0A8J8SHR7"/>
<dbReference type="PRINTS" id="PR00340">
    <property type="entry name" value="PIIGLNB"/>
</dbReference>
<evidence type="ECO:0000313" key="3">
    <source>
        <dbReference type="Proteomes" id="UP000683246"/>
    </source>
</evidence>
<evidence type="ECO:0000256" key="1">
    <source>
        <dbReference type="RuleBase" id="RU003936"/>
    </source>
</evidence>
<gene>
    <name evidence="2" type="ORF">HZI73_16060</name>
</gene>
<name>A0A8J8SHR7_9FIRM</name>
<dbReference type="InterPro" id="IPR002187">
    <property type="entry name" value="N-reg_PII"/>
</dbReference>
<accession>A0A8J8SHR7</accession>
<proteinExistence type="inferred from homology"/>
<reference evidence="2" key="1">
    <citation type="submission" date="2020-07" db="EMBL/GenBank/DDBJ databases">
        <title>Vallitalea pronyensis genome.</title>
        <authorList>
            <person name="Postec A."/>
        </authorList>
    </citation>
    <scope>NUCLEOTIDE SEQUENCE</scope>
    <source>
        <strain evidence="2">FatNI3</strain>
    </source>
</reference>
<dbReference type="SUPFAM" id="SSF54913">
    <property type="entry name" value="GlnB-like"/>
    <property type="match status" value="1"/>
</dbReference>
<sequence length="127" mass="14208">MKEVLAIIRMNKINETKKALSESGFPAITCRRVYGRGKKKVDYELIEELIDGKMIKSKPIMESISEAHRLIAKRLLLMVVHDDEVDKVVDTIMAINSTGNMGDGKIFVCPVSDAIRVRTQETGECAL</sequence>
<dbReference type="InterPro" id="IPR011322">
    <property type="entry name" value="N-reg_PII-like_a/b"/>
</dbReference>
<dbReference type="Proteomes" id="UP000683246">
    <property type="component" value="Chromosome"/>
</dbReference>
<dbReference type="KEGG" id="vpy:HZI73_16060"/>
<organism evidence="2 3">
    <name type="scientific">Vallitalea pronyensis</name>
    <dbReference type="NCBI Taxonomy" id="1348613"/>
    <lineage>
        <taxon>Bacteria</taxon>
        <taxon>Bacillati</taxon>
        <taxon>Bacillota</taxon>
        <taxon>Clostridia</taxon>
        <taxon>Lachnospirales</taxon>
        <taxon>Vallitaleaceae</taxon>
        <taxon>Vallitalea</taxon>
    </lineage>
</organism>
<dbReference type="GO" id="GO:0030234">
    <property type="term" value="F:enzyme regulator activity"/>
    <property type="evidence" value="ECO:0007669"/>
    <property type="project" value="InterPro"/>
</dbReference>
<dbReference type="GO" id="GO:0005524">
    <property type="term" value="F:ATP binding"/>
    <property type="evidence" value="ECO:0007669"/>
    <property type="project" value="TreeGrafter"/>
</dbReference>
<evidence type="ECO:0000313" key="2">
    <source>
        <dbReference type="EMBL" id="QUI23714.1"/>
    </source>
</evidence>
<dbReference type="PROSITE" id="PS00638">
    <property type="entry name" value="PII_GLNB_CTER"/>
    <property type="match status" value="1"/>
</dbReference>
<dbReference type="InterPro" id="IPR015867">
    <property type="entry name" value="N-reg_PII/ATP_PRibTrfase_C"/>
</dbReference>
<comment type="similarity">
    <text evidence="1">Belongs to the P(II) protein family.</text>
</comment>
<dbReference type="InterPro" id="IPR017918">
    <property type="entry name" value="N-reg_PII_CS"/>
</dbReference>
<protein>
    <submittedName>
        <fullName evidence="2">P-II family nitrogen regulator</fullName>
    </submittedName>
</protein>
<dbReference type="RefSeq" id="WP_212694399.1">
    <property type="nucleotide sequence ID" value="NZ_CP058649.1"/>
</dbReference>